<dbReference type="InterPro" id="IPR020846">
    <property type="entry name" value="MFS_dom"/>
</dbReference>
<feature type="transmembrane region" description="Helical" evidence="10">
    <location>
        <begin position="313"/>
        <end position="337"/>
    </location>
</feature>
<dbReference type="PROSITE" id="PS00216">
    <property type="entry name" value="SUGAR_TRANSPORT_1"/>
    <property type="match status" value="1"/>
</dbReference>
<dbReference type="Proteomes" id="UP000054823">
    <property type="component" value="Unassembled WGS sequence"/>
</dbReference>
<keyword evidence="8 10" id="KW-1133">Transmembrane helix</keyword>
<reference evidence="12 13" key="1">
    <citation type="submission" date="2015-09" db="EMBL/GenBank/DDBJ databases">
        <authorList>
            <consortium name="Swine Surveillance"/>
        </authorList>
    </citation>
    <scope>NUCLEOTIDE SEQUENCE [LARGE SCALE GENOMIC DNA]</scope>
    <source>
        <strain evidence="12 13">CECT 7688</strain>
    </source>
</reference>
<evidence type="ECO:0000256" key="4">
    <source>
        <dbReference type="ARBA" id="ARBA00007520"/>
    </source>
</evidence>
<feature type="transmembrane region" description="Helical" evidence="10">
    <location>
        <begin position="20"/>
        <end position="41"/>
    </location>
</feature>
<feature type="transmembrane region" description="Helical" evidence="10">
    <location>
        <begin position="170"/>
        <end position="189"/>
    </location>
</feature>
<keyword evidence="9 10" id="KW-0472">Membrane</keyword>
<dbReference type="GO" id="GO:0005886">
    <property type="term" value="C:plasma membrane"/>
    <property type="evidence" value="ECO:0007669"/>
    <property type="project" value="UniProtKB-SubCell"/>
</dbReference>
<evidence type="ECO:0000256" key="1">
    <source>
        <dbReference type="ARBA" id="ARBA00003279"/>
    </source>
</evidence>
<dbReference type="InterPro" id="IPR001958">
    <property type="entry name" value="Tet-R_TetA/multi-R_MdtG-like"/>
</dbReference>
<sequence>MSSQTSPRGQFLDRRSPPNIFTLILLAGVSALCMNIFLPSLPSMTAYFDTDYGVMQLSIAVYLAVNAVLQIVVGPISDKFGRRPVILSGMAIFLLATLGCIYAPNAAIFLTFRMLQAAVVVAMVLSRAVVRDMVPTDQAASMIGYVTMGMTVVPMIGPALGGLLDATFGWQASFWMLFLLGLAIFWITYRDLGETKTSSGLTLPQQFREYPELLTSPRFWGYSLANGFTSGAFFAYLGGAPFVATEFFGMSATKMGVYFGAPALGYFIGNFLSGRYSARFGVNRMVFTGCAICGLGIAASLSIFAAGLGSAEIFFGFMTFVGIGNGLAIPNATAGALSVRPHLAGTAAGLSGAIMIGGGAALSALAGALLTTETGAFPLLWLMLATSVLGVTAIAMVIRREKMLGL</sequence>
<evidence type="ECO:0000313" key="12">
    <source>
        <dbReference type="EMBL" id="CUH52804.1"/>
    </source>
</evidence>
<feature type="transmembrane region" description="Helical" evidence="10">
    <location>
        <begin position="349"/>
        <end position="370"/>
    </location>
</feature>
<comment type="subcellular location">
    <subcellularLocation>
        <location evidence="10">Cell inner membrane</location>
        <topology evidence="10">Multi-pass membrane protein</topology>
    </subcellularLocation>
    <subcellularLocation>
        <location evidence="2">Cell membrane</location>
        <topology evidence="2">Multi-pass membrane protein</topology>
    </subcellularLocation>
</comment>
<comment type="function">
    <text evidence="1">Resistance to tetracycline by an active tetracycline efflux. This is an energy-dependent process that decreases the accumulation of the antibiotic in whole cells. This protein functions as a metal-tetracycline/H(+) antiporter.</text>
</comment>
<dbReference type="OrthoDB" id="9800416at2"/>
<dbReference type="PRINTS" id="PR01035">
    <property type="entry name" value="TCRTETA"/>
</dbReference>
<evidence type="ECO:0000256" key="5">
    <source>
        <dbReference type="ARBA" id="ARBA00022448"/>
    </source>
</evidence>
<dbReference type="EMBL" id="CYPW01000024">
    <property type="protein sequence ID" value="CUH52804.1"/>
    <property type="molecule type" value="Genomic_DNA"/>
</dbReference>
<dbReference type="PANTHER" id="PTHR43124:SF3">
    <property type="entry name" value="CHLORAMPHENICOL EFFLUX PUMP RV0191"/>
    <property type="match status" value="1"/>
</dbReference>
<organism evidence="12 13">
    <name type="scientific">Shimia marina</name>
    <dbReference type="NCBI Taxonomy" id="321267"/>
    <lineage>
        <taxon>Bacteria</taxon>
        <taxon>Pseudomonadati</taxon>
        <taxon>Pseudomonadota</taxon>
        <taxon>Alphaproteobacteria</taxon>
        <taxon>Rhodobacterales</taxon>
        <taxon>Roseobacteraceae</taxon>
    </lineage>
</organism>
<dbReference type="InterPro" id="IPR011701">
    <property type="entry name" value="MFS"/>
</dbReference>
<dbReference type="InterPro" id="IPR004812">
    <property type="entry name" value="Efflux_drug-R_Bcr/CmlA"/>
</dbReference>
<dbReference type="SUPFAM" id="SSF103473">
    <property type="entry name" value="MFS general substrate transporter"/>
    <property type="match status" value="1"/>
</dbReference>
<dbReference type="PANTHER" id="PTHR43124">
    <property type="entry name" value="PURINE EFFLUX PUMP PBUE"/>
    <property type="match status" value="1"/>
</dbReference>
<feature type="transmembrane region" description="Helical" evidence="10">
    <location>
        <begin position="285"/>
        <end position="307"/>
    </location>
</feature>
<dbReference type="AlphaFoldDB" id="A0A0N7LS71"/>
<keyword evidence="13" id="KW-1185">Reference proteome</keyword>
<feature type="transmembrane region" description="Helical" evidence="10">
    <location>
        <begin position="219"/>
        <end position="243"/>
    </location>
</feature>
<evidence type="ECO:0000256" key="7">
    <source>
        <dbReference type="ARBA" id="ARBA00022692"/>
    </source>
</evidence>
<name>A0A0N7LS71_9RHOB</name>
<dbReference type="STRING" id="321267.SHM7688_02251"/>
<dbReference type="InterPro" id="IPR050189">
    <property type="entry name" value="MFS_Efflux_Transporters"/>
</dbReference>
<feature type="transmembrane region" description="Helical" evidence="10">
    <location>
        <begin position="53"/>
        <end position="73"/>
    </location>
</feature>
<dbReference type="RefSeq" id="WP_058240007.1">
    <property type="nucleotide sequence ID" value="NZ_CYPW01000024.1"/>
</dbReference>
<evidence type="ECO:0000256" key="6">
    <source>
        <dbReference type="ARBA" id="ARBA00022475"/>
    </source>
</evidence>
<keyword evidence="5 10" id="KW-0813">Transport</keyword>
<evidence type="ECO:0000256" key="8">
    <source>
        <dbReference type="ARBA" id="ARBA00022989"/>
    </source>
</evidence>
<dbReference type="PROSITE" id="PS50850">
    <property type="entry name" value="MFS"/>
    <property type="match status" value="1"/>
</dbReference>
<feature type="transmembrane region" description="Helical" evidence="10">
    <location>
        <begin position="142"/>
        <end position="164"/>
    </location>
</feature>
<dbReference type="GO" id="GO:1990961">
    <property type="term" value="P:xenobiotic detoxification by transmembrane export across the plasma membrane"/>
    <property type="evidence" value="ECO:0007669"/>
    <property type="project" value="InterPro"/>
</dbReference>
<evidence type="ECO:0000256" key="2">
    <source>
        <dbReference type="ARBA" id="ARBA00004651"/>
    </source>
</evidence>
<dbReference type="InterPro" id="IPR036259">
    <property type="entry name" value="MFS_trans_sf"/>
</dbReference>
<comment type="similarity">
    <text evidence="3 10">Belongs to the major facilitator superfamily. Bcr/CmlA family.</text>
</comment>
<dbReference type="Pfam" id="PF07690">
    <property type="entry name" value="MFS_1"/>
    <property type="match status" value="1"/>
</dbReference>
<proteinExistence type="inferred from homology"/>
<feature type="transmembrane region" description="Helical" evidence="10">
    <location>
        <begin position="376"/>
        <end position="398"/>
    </location>
</feature>
<dbReference type="NCBIfam" id="TIGR00710">
    <property type="entry name" value="efflux_Bcr_CflA"/>
    <property type="match status" value="1"/>
</dbReference>
<dbReference type="InterPro" id="IPR005829">
    <property type="entry name" value="Sugar_transporter_CS"/>
</dbReference>
<evidence type="ECO:0000259" key="11">
    <source>
        <dbReference type="PROSITE" id="PS50850"/>
    </source>
</evidence>
<keyword evidence="6" id="KW-1003">Cell membrane</keyword>
<dbReference type="GO" id="GO:0042910">
    <property type="term" value="F:xenobiotic transmembrane transporter activity"/>
    <property type="evidence" value="ECO:0007669"/>
    <property type="project" value="InterPro"/>
</dbReference>
<feature type="transmembrane region" description="Helical" evidence="10">
    <location>
        <begin position="255"/>
        <end position="273"/>
    </location>
</feature>
<feature type="transmembrane region" description="Helical" evidence="10">
    <location>
        <begin position="110"/>
        <end position="130"/>
    </location>
</feature>
<dbReference type="Gene3D" id="1.20.1720.10">
    <property type="entry name" value="Multidrug resistance protein D"/>
    <property type="match status" value="1"/>
</dbReference>
<evidence type="ECO:0000313" key="13">
    <source>
        <dbReference type="Proteomes" id="UP000054823"/>
    </source>
</evidence>
<feature type="transmembrane region" description="Helical" evidence="10">
    <location>
        <begin position="85"/>
        <end position="104"/>
    </location>
</feature>
<feature type="domain" description="Major facilitator superfamily (MFS) profile" evidence="11">
    <location>
        <begin position="19"/>
        <end position="402"/>
    </location>
</feature>
<evidence type="ECO:0000256" key="3">
    <source>
        <dbReference type="ARBA" id="ARBA00006236"/>
    </source>
</evidence>
<keyword evidence="10" id="KW-0997">Cell inner membrane</keyword>
<comment type="similarity">
    <text evidence="4">Belongs to the major facilitator superfamily. TCR/Tet family.</text>
</comment>
<gene>
    <name evidence="12" type="primary">bcr_1</name>
    <name evidence="12" type="ORF">SHM7688_02251</name>
</gene>
<evidence type="ECO:0000256" key="10">
    <source>
        <dbReference type="RuleBase" id="RU365088"/>
    </source>
</evidence>
<keyword evidence="7 10" id="KW-0812">Transmembrane</keyword>
<protein>
    <recommendedName>
        <fullName evidence="10">Bcr/CflA family efflux transporter</fullName>
    </recommendedName>
</protein>
<evidence type="ECO:0000256" key="9">
    <source>
        <dbReference type="ARBA" id="ARBA00023136"/>
    </source>
</evidence>
<dbReference type="CDD" id="cd17320">
    <property type="entry name" value="MFS_MdfA_MDR_like"/>
    <property type="match status" value="1"/>
</dbReference>
<accession>A0A0N7LS71</accession>